<name>A0A290XBT9_9GAMM</name>
<keyword evidence="3" id="KW-1185">Reference proteome</keyword>
<dbReference type="KEGG" id="lum:CNR27_02195"/>
<evidence type="ECO:0000313" key="2">
    <source>
        <dbReference type="EMBL" id="ATD66406.1"/>
    </source>
</evidence>
<dbReference type="Proteomes" id="UP000218968">
    <property type="component" value="Chromosome"/>
</dbReference>
<organism evidence="2 3">
    <name type="scientific">Luteimonas chenhongjianii</name>
    <dbReference type="NCBI Taxonomy" id="2006110"/>
    <lineage>
        <taxon>Bacteria</taxon>
        <taxon>Pseudomonadati</taxon>
        <taxon>Pseudomonadota</taxon>
        <taxon>Gammaproteobacteria</taxon>
        <taxon>Lysobacterales</taxon>
        <taxon>Lysobacteraceae</taxon>
        <taxon>Luteimonas</taxon>
    </lineage>
</organism>
<dbReference type="Gene3D" id="3.30.1150.10">
    <property type="match status" value="1"/>
</dbReference>
<evidence type="ECO:0000256" key="1">
    <source>
        <dbReference type="SAM" id="SignalP"/>
    </source>
</evidence>
<dbReference type="RefSeq" id="WP_096296736.1">
    <property type="nucleotide sequence ID" value="NZ_CP023406.1"/>
</dbReference>
<dbReference type="AlphaFoldDB" id="A0A290XBT9"/>
<dbReference type="OrthoDB" id="5976079at2"/>
<protein>
    <recommendedName>
        <fullName evidence="4">TonB C-terminal domain-containing protein</fullName>
    </recommendedName>
</protein>
<reference evidence="3" key="1">
    <citation type="submission" date="2017-09" db="EMBL/GenBank/DDBJ databases">
        <title>Luteimonas liuhanmingii sp.nov., isolated from the intestinal contents of Tibetan Plateau Pika in Yushu, Qinghai Province, China.</title>
        <authorList>
            <person name="Gui Z."/>
        </authorList>
    </citation>
    <scope>NUCLEOTIDE SEQUENCE [LARGE SCALE GENOMIC DNA]</scope>
    <source>
        <strain evidence="3">100111</strain>
    </source>
</reference>
<feature type="signal peptide" evidence="1">
    <location>
        <begin position="1"/>
        <end position="26"/>
    </location>
</feature>
<sequence>MTARRYACCILPCLAVALMACSHRTAGVQRAMVLPPMAQVHSVESNQRFLMASPIHDPDPTFPAGARLDGELRLCVGFVVDAEGAVRDVAADRAEQACADPADPAARPFVDAVTATLRNWRYFGGAVCTFPAGVDPDRDPRCEGAGVAVDAVPIRLRYTFTFSSERGGRVSRNTAGSAPAGSVR</sequence>
<dbReference type="EMBL" id="CP023406">
    <property type="protein sequence ID" value="ATD66406.1"/>
    <property type="molecule type" value="Genomic_DNA"/>
</dbReference>
<gene>
    <name evidence="2" type="ORF">CNR27_02195</name>
</gene>
<accession>A0A290XBT9</accession>
<proteinExistence type="predicted"/>
<evidence type="ECO:0000313" key="3">
    <source>
        <dbReference type="Proteomes" id="UP000218968"/>
    </source>
</evidence>
<dbReference type="PROSITE" id="PS51257">
    <property type="entry name" value="PROKAR_LIPOPROTEIN"/>
    <property type="match status" value="1"/>
</dbReference>
<evidence type="ECO:0008006" key="4">
    <source>
        <dbReference type="Google" id="ProtNLM"/>
    </source>
</evidence>
<feature type="chain" id="PRO_5012335261" description="TonB C-terminal domain-containing protein" evidence="1">
    <location>
        <begin position="27"/>
        <end position="184"/>
    </location>
</feature>
<keyword evidence="1" id="KW-0732">Signal</keyword>